<dbReference type="OrthoDB" id="6770063at2759"/>
<keyword evidence="4" id="KW-0430">Lectin</keyword>
<proteinExistence type="predicted"/>
<comment type="caution">
    <text evidence="4">The sequence shown here is derived from an EMBL/GenBank/DDBJ whole genome shotgun (WGS) entry which is preliminary data.</text>
</comment>
<evidence type="ECO:0000256" key="1">
    <source>
        <dbReference type="SAM" id="MobiDB-lite"/>
    </source>
</evidence>
<dbReference type="STRING" id="4999.A0A1Y1UHJ7"/>
<dbReference type="AlphaFoldDB" id="A0A1Y1UHJ7"/>
<dbReference type="GO" id="GO:0030246">
    <property type="term" value="F:carbohydrate binding"/>
    <property type="evidence" value="ECO:0007669"/>
    <property type="project" value="UniProtKB-KW"/>
</dbReference>
<name>A0A1Y1UHJ7_9TREE</name>
<accession>A0A1Y1UHJ7</accession>
<feature type="domain" description="Ricin B lectin" evidence="3">
    <location>
        <begin position="212"/>
        <end position="342"/>
    </location>
</feature>
<dbReference type="Gene3D" id="2.80.10.50">
    <property type="match status" value="2"/>
</dbReference>
<dbReference type="CDD" id="cd00161">
    <property type="entry name" value="beta-trefoil_Ricin-like"/>
    <property type="match status" value="1"/>
</dbReference>
<keyword evidence="2" id="KW-0732">Signal</keyword>
<dbReference type="EMBL" id="NBSH01000007">
    <property type="protein sequence ID" value="ORX36966.1"/>
    <property type="molecule type" value="Genomic_DNA"/>
</dbReference>
<dbReference type="InterPro" id="IPR000772">
    <property type="entry name" value="Ricin_B_lectin"/>
</dbReference>
<feature type="signal peptide" evidence="2">
    <location>
        <begin position="1"/>
        <end position="17"/>
    </location>
</feature>
<feature type="domain" description="Ricin B lectin" evidence="3">
    <location>
        <begin position="26"/>
        <end position="176"/>
    </location>
</feature>
<dbReference type="InParanoid" id="A0A1Y1UHJ7"/>
<dbReference type="GeneID" id="33557861"/>
<dbReference type="InterPro" id="IPR035992">
    <property type="entry name" value="Ricin_B-like_lectins"/>
</dbReference>
<feature type="chain" id="PRO_5012078753" evidence="2">
    <location>
        <begin position="18"/>
        <end position="345"/>
    </location>
</feature>
<sequence length="345" mass="36259">MLSSLLLSALTVSAAPAKRQDLGNTSGYLIQLPVTPTSPYGASNLCLATNPTGAGGLGDGTPVGFVDCHSVQTLSPTNALYGLWNIQPGNQLSVQLVGTNYCLDAGTNPGSDPSVPAKVWQCYPGLAQQQFYYTDTDHIAVTGYTPCLDYSSSAGTNFVACGSNYNNGDIQSFTLMAVGSASSTSMASTSSMTPTSTMAPSSTSSSAPAATGKVIYWQNGQDYSQCLTVTNGQFYDGSPVGIAPCAWTANQMWVYSDPGVTSIQVAGQNYCIDFGDNGGYDGVPMKIWQCYPGLFQQTMYYTQDNHIAVYNGNQCLDVKAGTQNVQGWQCSGPDVHQHWASAGPA</sequence>
<dbReference type="Proteomes" id="UP000193218">
    <property type="component" value="Unassembled WGS sequence"/>
</dbReference>
<reference evidence="4 5" key="1">
    <citation type="submission" date="2017-03" db="EMBL/GenBank/DDBJ databases">
        <title>Widespread Adenine N6-methylation of Active Genes in Fungi.</title>
        <authorList>
            <consortium name="DOE Joint Genome Institute"/>
            <person name="Mondo S.J."/>
            <person name="Dannebaum R.O."/>
            <person name="Kuo R.C."/>
            <person name="Louie K.B."/>
            <person name="Bewick A.J."/>
            <person name="Labutti K."/>
            <person name="Haridas S."/>
            <person name="Kuo A."/>
            <person name="Salamov A."/>
            <person name="Ahrendt S.R."/>
            <person name="Lau R."/>
            <person name="Bowen B.P."/>
            <person name="Lipzen A."/>
            <person name="Sullivan W."/>
            <person name="Andreopoulos W.B."/>
            <person name="Clum A."/>
            <person name="Lindquist E."/>
            <person name="Daum C."/>
            <person name="Northen T.R."/>
            <person name="Ramamoorthy G."/>
            <person name="Schmitz R.J."/>
            <person name="Gryganskyi A."/>
            <person name="Culley D."/>
            <person name="Magnuson J."/>
            <person name="James T.Y."/>
            <person name="O'Malley M.A."/>
            <person name="Stajich J.E."/>
            <person name="Spatafora J.W."/>
            <person name="Visel A."/>
            <person name="Grigoriev I.V."/>
        </authorList>
    </citation>
    <scope>NUCLEOTIDE SEQUENCE [LARGE SCALE GENOMIC DNA]</scope>
    <source>
        <strain evidence="4 5">NRRL Y-17943</strain>
    </source>
</reference>
<gene>
    <name evidence="4" type="ORF">BD324DRAFT_627854</name>
</gene>
<dbReference type="SMART" id="SM00458">
    <property type="entry name" value="RICIN"/>
    <property type="match status" value="2"/>
</dbReference>
<organism evidence="4 5">
    <name type="scientific">Kockovaella imperatae</name>
    <dbReference type="NCBI Taxonomy" id="4999"/>
    <lineage>
        <taxon>Eukaryota</taxon>
        <taxon>Fungi</taxon>
        <taxon>Dikarya</taxon>
        <taxon>Basidiomycota</taxon>
        <taxon>Agaricomycotina</taxon>
        <taxon>Tremellomycetes</taxon>
        <taxon>Tremellales</taxon>
        <taxon>Cuniculitremaceae</taxon>
        <taxon>Kockovaella</taxon>
    </lineage>
</organism>
<dbReference type="PROSITE" id="PS50231">
    <property type="entry name" value="RICIN_B_LECTIN"/>
    <property type="match status" value="2"/>
</dbReference>
<dbReference type="RefSeq" id="XP_021871035.1">
    <property type="nucleotide sequence ID" value="XM_022016052.1"/>
</dbReference>
<dbReference type="SUPFAM" id="SSF50370">
    <property type="entry name" value="Ricin B-like lectins"/>
    <property type="match status" value="2"/>
</dbReference>
<evidence type="ECO:0000313" key="4">
    <source>
        <dbReference type="EMBL" id="ORX36966.1"/>
    </source>
</evidence>
<evidence type="ECO:0000259" key="3">
    <source>
        <dbReference type="SMART" id="SM00458"/>
    </source>
</evidence>
<keyword evidence="5" id="KW-1185">Reference proteome</keyword>
<feature type="region of interest" description="Disordered" evidence="1">
    <location>
        <begin position="189"/>
        <end position="208"/>
    </location>
</feature>
<evidence type="ECO:0000256" key="2">
    <source>
        <dbReference type="SAM" id="SignalP"/>
    </source>
</evidence>
<dbReference type="Pfam" id="PF00652">
    <property type="entry name" value="Ricin_B_lectin"/>
    <property type="match status" value="2"/>
</dbReference>
<evidence type="ECO:0000313" key="5">
    <source>
        <dbReference type="Proteomes" id="UP000193218"/>
    </source>
</evidence>
<protein>
    <submittedName>
        <fullName evidence="4">Ricin B lectin domain-containing protein</fullName>
    </submittedName>
</protein>